<keyword evidence="10 15" id="KW-0067">ATP-binding</keyword>
<dbReference type="GO" id="GO:0016301">
    <property type="term" value="F:kinase activity"/>
    <property type="evidence" value="ECO:0007669"/>
    <property type="project" value="UniProtKB-KW"/>
</dbReference>
<reference evidence="16 17" key="1">
    <citation type="submission" date="2018-06" db="EMBL/GenBank/DDBJ databases">
        <title>Freshwater and sediment microbial communities from various areas in North America, analyzing microbe dynamics in response to fracking.</title>
        <authorList>
            <person name="Lamendella R."/>
        </authorList>
    </citation>
    <scope>NUCLEOTIDE SEQUENCE [LARGE SCALE GENOMIC DNA]</scope>
    <source>
        <strain evidence="16 17">114J</strain>
    </source>
</reference>
<keyword evidence="11 15" id="KW-0448">Lipopolysaccharide biosynthesis</keyword>
<dbReference type="GO" id="GO:0009244">
    <property type="term" value="P:lipopolysaccharide core region biosynthetic process"/>
    <property type="evidence" value="ECO:0007669"/>
    <property type="project" value="UniProtKB-UniRule"/>
</dbReference>
<evidence type="ECO:0000256" key="9">
    <source>
        <dbReference type="ARBA" id="ARBA00022777"/>
    </source>
</evidence>
<comment type="subcellular location">
    <subcellularLocation>
        <location evidence="1 15">Cell inner membrane</location>
        <topology evidence="1 15">Peripheral membrane protein</topology>
        <orientation evidence="1 15">Cytoplasmic side</orientation>
    </subcellularLocation>
</comment>
<evidence type="ECO:0000256" key="14">
    <source>
        <dbReference type="ARBA" id="ARBA00034417"/>
    </source>
</evidence>
<dbReference type="NCBIfam" id="NF002475">
    <property type="entry name" value="PRK01723.1"/>
    <property type="match status" value="1"/>
</dbReference>
<evidence type="ECO:0000256" key="7">
    <source>
        <dbReference type="ARBA" id="ARBA00022679"/>
    </source>
</evidence>
<comment type="pathway">
    <text evidence="2 15">Bacterial outer membrane biogenesis; LPS core biosynthesis.</text>
</comment>
<dbReference type="AlphaFoldDB" id="A0A366GNW3"/>
<dbReference type="EC" id="2.7.1.166" evidence="4 15"/>
<keyword evidence="6 15" id="KW-0997">Cell inner membrane</keyword>
<dbReference type="GO" id="GO:0005886">
    <property type="term" value="C:plasma membrane"/>
    <property type="evidence" value="ECO:0007669"/>
    <property type="project" value="UniProtKB-SubCell"/>
</dbReference>
<dbReference type="GO" id="GO:0016773">
    <property type="term" value="F:phosphotransferase activity, alcohol group as acceptor"/>
    <property type="evidence" value="ECO:0007669"/>
    <property type="project" value="UniProtKB-UniRule"/>
</dbReference>
<evidence type="ECO:0000256" key="3">
    <source>
        <dbReference type="ARBA" id="ARBA00010327"/>
    </source>
</evidence>
<protein>
    <recommendedName>
        <fullName evidence="13 15">3-deoxy-D-manno-octulosonic acid kinase</fullName>
        <shortName evidence="15">Kdo kinase</shortName>
        <ecNumber evidence="4 15">2.7.1.166</ecNumber>
    </recommendedName>
</protein>
<keyword evidence="5 15" id="KW-1003">Cell membrane</keyword>
<evidence type="ECO:0000256" key="1">
    <source>
        <dbReference type="ARBA" id="ARBA00004515"/>
    </source>
</evidence>
<evidence type="ECO:0000256" key="11">
    <source>
        <dbReference type="ARBA" id="ARBA00022985"/>
    </source>
</evidence>
<evidence type="ECO:0000313" key="17">
    <source>
        <dbReference type="Proteomes" id="UP000252995"/>
    </source>
</evidence>
<name>A0A366GNW3_9GAMM</name>
<evidence type="ECO:0000256" key="2">
    <source>
        <dbReference type="ARBA" id="ARBA00004713"/>
    </source>
</evidence>
<dbReference type="HAMAP" id="MF_00521">
    <property type="entry name" value="KDO_kinase"/>
    <property type="match status" value="1"/>
</dbReference>
<dbReference type="Pfam" id="PF06293">
    <property type="entry name" value="Kdo"/>
    <property type="match status" value="1"/>
</dbReference>
<keyword evidence="9 15" id="KW-0418">Kinase</keyword>
<evidence type="ECO:0000256" key="15">
    <source>
        <dbReference type="HAMAP-Rule" id="MF_00521"/>
    </source>
</evidence>
<dbReference type="GO" id="GO:0005524">
    <property type="term" value="F:ATP binding"/>
    <property type="evidence" value="ECO:0007669"/>
    <property type="project" value="UniProtKB-UniRule"/>
</dbReference>
<keyword evidence="7 15" id="KW-0808">Transferase</keyword>
<evidence type="ECO:0000256" key="8">
    <source>
        <dbReference type="ARBA" id="ARBA00022741"/>
    </source>
</evidence>
<keyword evidence="12 15" id="KW-0472">Membrane</keyword>
<evidence type="ECO:0000313" key="16">
    <source>
        <dbReference type="EMBL" id="RBP29117.1"/>
    </source>
</evidence>
<comment type="function">
    <text evidence="15">Catalyzes the ATP-dependent phosphorylation of the 3-deoxy-D-manno-octulosonic acid (Kdo) residue in Kdo-lipid IV(A) at the 4-OH position.</text>
</comment>
<evidence type="ECO:0000256" key="5">
    <source>
        <dbReference type="ARBA" id="ARBA00022475"/>
    </source>
</evidence>
<feature type="active site" evidence="15">
    <location>
        <position position="152"/>
    </location>
</feature>
<dbReference type="RefSeq" id="WP_181799965.1">
    <property type="nucleotide sequence ID" value="NZ_QNRO01000010.1"/>
</dbReference>
<gene>
    <name evidence="15" type="primary">kdkA</name>
    <name evidence="16" type="ORF">DET50_11015</name>
</gene>
<dbReference type="EMBL" id="QNRO01000010">
    <property type="protein sequence ID" value="RBP29117.1"/>
    <property type="molecule type" value="Genomic_DNA"/>
</dbReference>
<sequence length="221" mass="25201">MARSFQNRFREEWFDPRFWGDNAVPVTKGGRGSAWFIRSKSGGLVLRHFCRGGVPGRFIRREYVYTRADAVRSFVEFRLLHKLFRKGLPVPEPVAAGYSRRGQLFYHASIIIRRIPGARPLAEFASASCVSSWRDAGACVRRFHDAGVFHADLNCMNILVADNVYLIDFDRGRLMPAGKGDDWKTSNISRLERSVNKTLADLDAPLREQLWQAFLDGYGRS</sequence>
<comment type="catalytic activity">
    <reaction evidence="14 15">
        <text>an alpha-Kdo-(2-&gt;6)-lipid IVA + ATP = a 4-O-phospho-alpha-Kdo-(2-&gt;6)-lipid IVA + ADP + H(+)</text>
        <dbReference type="Rhea" id="RHEA:74271"/>
        <dbReference type="ChEBI" id="CHEBI:15378"/>
        <dbReference type="ChEBI" id="CHEBI:30616"/>
        <dbReference type="ChEBI" id="CHEBI:176428"/>
        <dbReference type="ChEBI" id="CHEBI:193140"/>
        <dbReference type="ChEBI" id="CHEBI:456216"/>
        <dbReference type="EC" id="2.7.1.166"/>
    </reaction>
</comment>
<comment type="similarity">
    <text evidence="3 15">Belongs to the protein kinase superfamily. KdkA/RfaP family.</text>
</comment>
<keyword evidence="8 15" id="KW-0547">Nucleotide-binding</keyword>
<evidence type="ECO:0000256" key="12">
    <source>
        <dbReference type="ARBA" id="ARBA00023136"/>
    </source>
</evidence>
<dbReference type="Proteomes" id="UP000252995">
    <property type="component" value="Unassembled WGS sequence"/>
</dbReference>
<evidence type="ECO:0000256" key="13">
    <source>
        <dbReference type="ARBA" id="ARBA00029511"/>
    </source>
</evidence>
<dbReference type="InterPro" id="IPR022826">
    <property type="entry name" value="KDO_kinase"/>
</dbReference>
<evidence type="ECO:0000256" key="4">
    <source>
        <dbReference type="ARBA" id="ARBA00011988"/>
    </source>
</evidence>
<dbReference type="UniPathway" id="UPA00958"/>
<dbReference type="InterPro" id="IPR011009">
    <property type="entry name" value="Kinase-like_dom_sf"/>
</dbReference>
<evidence type="ECO:0000256" key="6">
    <source>
        <dbReference type="ARBA" id="ARBA00022519"/>
    </source>
</evidence>
<dbReference type="Gene3D" id="1.10.510.10">
    <property type="entry name" value="Transferase(Phosphotransferase) domain 1"/>
    <property type="match status" value="1"/>
</dbReference>
<proteinExistence type="inferred from homology"/>
<accession>A0A366GNW3</accession>
<organism evidence="16 17">
    <name type="scientific">Marinobacter pelagius</name>
    <dbReference type="NCBI Taxonomy" id="379482"/>
    <lineage>
        <taxon>Bacteria</taxon>
        <taxon>Pseudomonadati</taxon>
        <taxon>Pseudomonadota</taxon>
        <taxon>Gammaproteobacteria</taxon>
        <taxon>Pseudomonadales</taxon>
        <taxon>Marinobacteraceae</taxon>
        <taxon>Marinobacter</taxon>
    </lineage>
</organism>
<dbReference type="SUPFAM" id="SSF56112">
    <property type="entry name" value="Protein kinase-like (PK-like)"/>
    <property type="match status" value="1"/>
</dbReference>
<comment type="caution">
    <text evidence="16">The sequence shown here is derived from an EMBL/GenBank/DDBJ whole genome shotgun (WGS) entry which is preliminary data.</text>
</comment>
<evidence type="ECO:0000256" key="10">
    <source>
        <dbReference type="ARBA" id="ARBA00022840"/>
    </source>
</evidence>